<feature type="transmembrane region" description="Helical" evidence="2">
    <location>
        <begin position="503"/>
        <end position="526"/>
    </location>
</feature>
<name>A0AAN6N2W1_9PEZI</name>
<dbReference type="EMBL" id="MU853871">
    <property type="protein sequence ID" value="KAK3936833.1"/>
    <property type="molecule type" value="Genomic_DNA"/>
</dbReference>
<feature type="transmembrane region" description="Helical" evidence="2">
    <location>
        <begin position="538"/>
        <end position="557"/>
    </location>
</feature>
<feature type="transmembrane region" description="Helical" evidence="2">
    <location>
        <begin position="231"/>
        <end position="255"/>
    </location>
</feature>
<dbReference type="InterPro" id="IPR021840">
    <property type="entry name" value="DUF3433"/>
</dbReference>
<feature type="region of interest" description="Disordered" evidence="1">
    <location>
        <begin position="1"/>
        <end position="114"/>
    </location>
</feature>
<feature type="region of interest" description="Disordered" evidence="1">
    <location>
        <begin position="700"/>
        <end position="754"/>
    </location>
</feature>
<feature type="compositionally biased region" description="Basic and acidic residues" evidence="1">
    <location>
        <begin position="45"/>
        <end position="56"/>
    </location>
</feature>
<feature type="compositionally biased region" description="Basic and acidic residues" evidence="1">
    <location>
        <begin position="87"/>
        <end position="102"/>
    </location>
</feature>
<evidence type="ECO:0000313" key="3">
    <source>
        <dbReference type="EMBL" id="KAK3936833.1"/>
    </source>
</evidence>
<dbReference type="PANTHER" id="PTHR37544:SF1">
    <property type="entry name" value="PHOSPHORIBOSYLAMINOIMIDAZOLE-SUCCINOCARBOXAMIDE SYNTHASE"/>
    <property type="match status" value="1"/>
</dbReference>
<feature type="compositionally biased region" description="Basic and acidic residues" evidence="1">
    <location>
        <begin position="67"/>
        <end position="78"/>
    </location>
</feature>
<reference evidence="4" key="1">
    <citation type="journal article" date="2023" name="Mol. Phylogenet. Evol.">
        <title>Genome-scale phylogeny and comparative genomics of the fungal order Sordariales.</title>
        <authorList>
            <person name="Hensen N."/>
            <person name="Bonometti L."/>
            <person name="Westerberg I."/>
            <person name="Brannstrom I.O."/>
            <person name="Guillou S."/>
            <person name="Cros-Aarteil S."/>
            <person name="Calhoun S."/>
            <person name="Haridas S."/>
            <person name="Kuo A."/>
            <person name="Mondo S."/>
            <person name="Pangilinan J."/>
            <person name="Riley R."/>
            <person name="LaButti K."/>
            <person name="Andreopoulos B."/>
            <person name="Lipzen A."/>
            <person name="Chen C."/>
            <person name="Yan M."/>
            <person name="Daum C."/>
            <person name="Ng V."/>
            <person name="Clum A."/>
            <person name="Steindorff A."/>
            <person name="Ohm R.A."/>
            <person name="Martin F."/>
            <person name="Silar P."/>
            <person name="Natvig D.O."/>
            <person name="Lalanne C."/>
            <person name="Gautier V."/>
            <person name="Ament-Velasquez S.L."/>
            <person name="Kruys A."/>
            <person name="Hutchinson M.I."/>
            <person name="Powell A.J."/>
            <person name="Barry K."/>
            <person name="Miller A.N."/>
            <person name="Grigoriev I.V."/>
            <person name="Debuchy R."/>
            <person name="Gladieux P."/>
            <person name="Hiltunen Thoren M."/>
            <person name="Johannesson H."/>
        </authorList>
    </citation>
    <scope>NUCLEOTIDE SEQUENCE [LARGE SCALE GENOMIC DNA]</scope>
    <source>
        <strain evidence="4">CBS 340.73</strain>
    </source>
</reference>
<feature type="transmembrane region" description="Helical" evidence="2">
    <location>
        <begin position="194"/>
        <end position="211"/>
    </location>
</feature>
<proteinExistence type="predicted"/>
<feature type="region of interest" description="Disordered" evidence="1">
    <location>
        <begin position="638"/>
        <end position="660"/>
    </location>
</feature>
<keyword evidence="2" id="KW-0812">Transmembrane</keyword>
<dbReference type="PANTHER" id="PTHR37544">
    <property type="entry name" value="SPRAY-RELATED"/>
    <property type="match status" value="1"/>
</dbReference>
<gene>
    <name evidence="3" type="ORF">QBC46DRAFT_418066</name>
</gene>
<feature type="transmembrane region" description="Helical" evidence="2">
    <location>
        <begin position="435"/>
        <end position="455"/>
    </location>
</feature>
<dbReference type="Pfam" id="PF11915">
    <property type="entry name" value="DUF3433"/>
    <property type="match status" value="1"/>
</dbReference>
<protein>
    <submittedName>
        <fullName evidence="3">Phosphoribosylaminoimidazole-succinocarboxamide synthase</fullName>
    </submittedName>
</protein>
<organism evidence="3 4">
    <name type="scientific">Diplogelasinospora grovesii</name>
    <dbReference type="NCBI Taxonomy" id="303347"/>
    <lineage>
        <taxon>Eukaryota</taxon>
        <taxon>Fungi</taxon>
        <taxon>Dikarya</taxon>
        <taxon>Ascomycota</taxon>
        <taxon>Pezizomycotina</taxon>
        <taxon>Sordariomycetes</taxon>
        <taxon>Sordariomycetidae</taxon>
        <taxon>Sordariales</taxon>
        <taxon>Diplogelasinosporaceae</taxon>
        <taxon>Diplogelasinospora</taxon>
    </lineage>
</organism>
<dbReference type="Proteomes" id="UP001303473">
    <property type="component" value="Unassembled WGS sequence"/>
</dbReference>
<evidence type="ECO:0000256" key="1">
    <source>
        <dbReference type="SAM" id="MobiDB-lite"/>
    </source>
</evidence>
<keyword evidence="2" id="KW-1133">Transmembrane helix</keyword>
<evidence type="ECO:0000313" key="4">
    <source>
        <dbReference type="Proteomes" id="UP001303473"/>
    </source>
</evidence>
<evidence type="ECO:0000256" key="2">
    <source>
        <dbReference type="SAM" id="Phobius"/>
    </source>
</evidence>
<sequence>MAEATQGSGPSLPETPQEDQSVPERKGEVALPGIAAGIQISEPDVIDREDPRDDRSNASVRAGSNPRPDEQNGVRHDATGSTQPNEIADKATDTDLPDKEDGVQDADEASRNVLQDTKPEVLHIRIQSNYYALRFGPSIVGTITTIWSQAITQSYHMLIPYVVMSNTRLAAPADNHREAVIGGITFNTHETSQLLIVDFVTLLVLNLVPLKTSFIEITLDSAGWGVKVVPIIGMLIIAIYVALFGATLAALLRLYGKATGLKRNPCSLAAQIALLRFSNVRGPCEGLEFDDRNMIQRRTRDWTKRYGVLRLGYWRDKRRPEQLFHCIRFLKTSQDPEPRAESSLKLCQLDGDIYKRREAPVAYLNESETSSVYRRRPLTHHRYSSSTPDFLNDLLIRPLCAVLFAGMITLAVKLISGSILRPQYSEVVYNSFVRALLFSFLPALPLGFANGVFLLSDRYHRMLQPIRGMDKPAPARDNVLVDYISPDPITTLFTALSRGHYRIAWGTFLALICSVGPIIGGSMFTFDLDAQTFQASPLPTFAVLGITCVYIVALPFARPEPKYAAGRGLWDIVDTLSLCYDSPILRCPEFTAQRKSDNEYIYLQCQLIAQRREYQFGYYLGDSGRRRLGFSVAKLRGVPQRPDSETGGPTRDREDEDGESVEVVNAVDRVKSRFGFLRFNLLWFSGPRILVGGPLRRVDTEMGSGDDSQGDHSGQKGGQVNTTTTEAEEPETHEMAALNLSSAGHEDEAESSQT</sequence>
<accession>A0AAN6N2W1</accession>
<keyword evidence="4" id="KW-1185">Reference proteome</keyword>
<comment type="caution">
    <text evidence="3">The sequence shown here is derived from an EMBL/GenBank/DDBJ whole genome shotgun (WGS) entry which is preliminary data.</text>
</comment>
<dbReference type="AlphaFoldDB" id="A0AAN6N2W1"/>
<keyword evidence="2" id="KW-0472">Membrane</keyword>
<feature type="transmembrane region" description="Helical" evidence="2">
    <location>
        <begin position="394"/>
        <end position="415"/>
    </location>
</feature>